<dbReference type="AlphaFoldDB" id="F8NXG1"/>
<dbReference type="KEGG" id="sla:SERLADRAFT_390193"/>
<dbReference type="GeneID" id="18811422"/>
<dbReference type="RefSeq" id="XP_007318652.1">
    <property type="nucleotide sequence ID" value="XM_007318590.1"/>
</dbReference>
<evidence type="ECO:0000313" key="3">
    <source>
        <dbReference type="Proteomes" id="UP000008064"/>
    </source>
</evidence>
<dbReference type="Proteomes" id="UP000008064">
    <property type="component" value="Unassembled WGS sequence"/>
</dbReference>
<feature type="region of interest" description="Disordered" evidence="1">
    <location>
        <begin position="1"/>
        <end position="26"/>
    </location>
</feature>
<dbReference type="EMBL" id="GL945434">
    <property type="protein sequence ID" value="EGO24633.1"/>
    <property type="molecule type" value="Genomic_DNA"/>
</dbReference>
<proteinExistence type="predicted"/>
<name>F8NXG1_SERL9</name>
<organism evidence="3">
    <name type="scientific">Serpula lacrymans var. lacrymans (strain S7.9)</name>
    <name type="common">Dry rot fungus</name>
    <dbReference type="NCBI Taxonomy" id="578457"/>
    <lineage>
        <taxon>Eukaryota</taxon>
        <taxon>Fungi</taxon>
        <taxon>Dikarya</taxon>
        <taxon>Basidiomycota</taxon>
        <taxon>Agaricomycotina</taxon>
        <taxon>Agaricomycetes</taxon>
        <taxon>Agaricomycetidae</taxon>
        <taxon>Boletales</taxon>
        <taxon>Coniophorineae</taxon>
        <taxon>Serpulaceae</taxon>
        <taxon>Serpula</taxon>
    </lineage>
</organism>
<protein>
    <submittedName>
        <fullName evidence="2">Uncharacterized protein</fullName>
    </submittedName>
</protein>
<dbReference type="OrthoDB" id="2789670at2759"/>
<dbReference type="HOGENOM" id="CLU_2528871_0_0_1"/>
<sequence length="84" mass="8969">MVSWEHQAKDPKVPQADFKDGRNDIPASNTAVKCMVSDVLGRGKGDDPQLEQVLKNASATAYGAGSDTVRYAVFDCGISIEIIA</sequence>
<evidence type="ECO:0000313" key="2">
    <source>
        <dbReference type="EMBL" id="EGO24633.1"/>
    </source>
</evidence>
<evidence type="ECO:0000256" key="1">
    <source>
        <dbReference type="SAM" id="MobiDB-lite"/>
    </source>
</evidence>
<accession>F8NXG1</accession>
<feature type="compositionally biased region" description="Basic and acidic residues" evidence="1">
    <location>
        <begin position="1"/>
        <end position="23"/>
    </location>
</feature>
<reference evidence="3" key="1">
    <citation type="journal article" date="2011" name="Science">
        <title>The plant cell wall-decomposing machinery underlies the functional diversity of forest fungi.</title>
        <authorList>
            <person name="Eastwood D.C."/>
            <person name="Floudas D."/>
            <person name="Binder M."/>
            <person name="Majcherczyk A."/>
            <person name="Schneider P."/>
            <person name="Aerts A."/>
            <person name="Asiegbu F.O."/>
            <person name="Baker S.E."/>
            <person name="Barry K."/>
            <person name="Bendiksby M."/>
            <person name="Blumentritt M."/>
            <person name="Coutinho P.M."/>
            <person name="Cullen D."/>
            <person name="de Vries R.P."/>
            <person name="Gathman A."/>
            <person name="Goodell B."/>
            <person name="Henrissat B."/>
            <person name="Ihrmark K."/>
            <person name="Kauserud H."/>
            <person name="Kohler A."/>
            <person name="LaButti K."/>
            <person name="Lapidus A."/>
            <person name="Lavin J.L."/>
            <person name="Lee Y.-H."/>
            <person name="Lindquist E."/>
            <person name="Lilly W."/>
            <person name="Lucas S."/>
            <person name="Morin E."/>
            <person name="Murat C."/>
            <person name="Oguiza J.A."/>
            <person name="Park J."/>
            <person name="Pisabarro A.G."/>
            <person name="Riley R."/>
            <person name="Rosling A."/>
            <person name="Salamov A."/>
            <person name="Schmidt O."/>
            <person name="Schmutz J."/>
            <person name="Skrede I."/>
            <person name="Stenlid J."/>
            <person name="Wiebenga A."/>
            <person name="Xie X."/>
            <person name="Kuees U."/>
            <person name="Hibbett D.S."/>
            <person name="Hoffmeister D."/>
            <person name="Hoegberg N."/>
            <person name="Martin F."/>
            <person name="Grigoriev I.V."/>
            <person name="Watkinson S.C."/>
        </authorList>
    </citation>
    <scope>NUCLEOTIDE SEQUENCE [LARGE SCALE GENOMIC DNA]</scope>
    <source>
        <strain evidence="3">S7.9</strain>
    </source>
</reference>
<gene>
    <name evidence="2" type="ORF">SERLADRAFT_390193</name>
</gene>